<organism evidence="3 4">
    <name type="scientific">Steinernema carpocapsae</name>
    <name type="common">Entomopathogenic nematode</name>
    <dbReference type="NCBI Taxonomy" id="34508"/>
    <lineage>
        <taxon>Eukaryota</taxon>
        <taxon>Metazoa</taxon>
        <taxon>Ecdysozoa</taxon>
        <taxon>Nematoda</taxon>
        <taxon>Chromadorea</taxon>
        <taxon>Rhabditida</taxon>
        <taxon>Tylenchina</taxon>
        <taxon>Panagrolaimomorpha</taxon>
        <taxon>Strongyloidoidea</taxon>
        <taxon>Steinernematidae</taxon>
        <taxon>Steinernema</taxon>
    </lineage>
</organism>
<evidence type="ECO:0008006" key="5">
    <source>
        <dbReference type="Google" id="ProtNLM"/>
    </source>
</evidence>
<gene>
    <name evidence="3" type="ORF">L596_013887</name>
</gene>
<keyword evidence="4" id="KW-1185">Reference proteome</keyword>
<dbReference type="Proteomes" id="UP000298663">
    <property type="component" value="Unassembled WGS sequence"/>
</dbReference>
<dbReference type="AlphaFoldDB" id="A0A4U5P1K2"/>
<dbReference type="EMBL" id="AZBU02000003">
    <property type="protein sequence ID" value="TKR89846.1"/>
    <property type="molecule type" value="Genomic_DNA"/>
</dbReference>
<dbReference type="SUPFAM" id="SSF57567">
    <property type="entry name" value="Serine protease inhibitors"/>
    <property type="match status" value="1"/>
</dbReference>
<evidence type="ECO:0000256" key="1">
    <source>
        <dbReference type="ARBA" id="ARBA00022900"/>
    </source>
</evidence>
<feature type="signal peptide" evidence="2">
    <location>
        <begin position="1"/>
        <end position="19"/>
    </location>
</feature>
<sequence length="141" mass="16275">MKSVFVVLLVFALVALGFSAPTGQFHLFAKRFRSHFTAEHKKCNKNEKWVEEGPCDWVCRGKTMRRKYECPQNDNIPKCKCVDGYVRDPEGVCNAKEECEGVIITYKAALLGEFQRHLEENDRKALFMKINNLFSLLCDHV</sequence>
<dbReference type="Gene3D" id="2.10.25.10">
    <property type="entry name" value="Laminin"/>
    <property type="match status" value="1"/>
</dbReference>
<accession>A0A4U5P1K2</accession>
<dbReference type="OrthoDB" id="671595at2759"/>
<protein>
    <recommendedName>
        <fullName evidence="5">TIL domain-containing protein</fullName>
    </recommendedName>
</protein>
<feature type="chain" id="PRO_5021002833" description="TIL domain-containing protein" evidence="2">
    <location>
        <begin position="20"/>
        <end position="141"/>
    </location>
</feature>
<name>A0A4U5P1K2_STECR</name>
<keyword evidence="1" id="KW-0646">Protease inhibitor</keyword>
<evidence type="ECO:0000256" key="2">
    <source>
        <dbReference type="SAM" id="SignalP"/>
    </source>
</evidence>
<evidence type="ECO:0000313" key="4">
    <source>
        <dbReference type="Proteomes" id="UP000298663"/>
    </source>
</evidence>
<keyword evidence="1" id="KW-0722">Serine protease inhibitor</keyword>
<dbReference type="CDD" id="cd19941">
    <property type="entry name" value="TIL"/>
    <property type="match status" value="1"/>
</dbReference>
<dbReference type="InterPro" id="IPR036084">
    <property type="entry name" value="Ser_inhib-like_sf"/>
</dbReference>
<evidence type="ECO:0000313" key="3">
    <source>
        <dbReference type="EMBL" id="TKR89846.1"/>
    </source>
</evidence>
<keyword evidence="2" id="KW-0732">Signal</keyword>
<dbReference type="GO" id="GO:0004867">
    <property type="term" value="F:serine-type endopeptidase inhibitor activity"/>
    <property type="evidence" value="ECO:0007669"/>
    <property type="project" value="UniProtKB-KW"/>
</dbReference>
<proteinExistence type="predicted"/>
<reference evidence="3 4" key="1">
    <citation type="journal article" date="2015" name="Genome Biol.">
        <title>Comparative genomics of Steinernema reveals deeply conserved gene regulatory networks.</title>
        <authorList>
            <person name="Dillman A.R."/>
            <person name="Macchietto M."/>
            <person name="Porter C.F."/>
            <person name="Rogers A."/>
            <person name="Williams B."/>
            <person name="Antoshechkin I."/>
            <person name="Lee M.M."/>
            <person name="Goodwin Z."/>
            <person name="Lu X."/>
            <person name="Lewis E.E."/>
            <person name="Goodrich-Blair H."/>
            <person name="Stock S.P."/>
            <person name="Adams B.J."/>
            <person name="Sternberg P.W."/>
            <person name="Mortazavi A."/>
        </authorList>
    </citation>
    <scope>NUCLEOTIDE SEQUENCE [LARGE SCALE GENOMIC DNA]</scope>
    <source>
        <strain evidence="3 4">ALL</strain>
    </source>
</reference>
<comment type="caution">
    <text evidence="3">The sequence shown here is derived from an EMBL/GenBank/DDBJ whole genome shotgun (WGS) entry which is preliminary data.</text>
</comment>
<reference evidence="3 4" key="2">
    <citation type="journal article" date="2019" name="G3 (Bethesda)">
        <title>Hybrid Assembly of the Genome of the Entomopathogenic Nematode Steinernema carpocapsae Identifies the X-Chromosome.</title>
        <authorList>
            <person name="Serra L."/>
            <person name="Macchietto M."/>
            <person name="Macias-Munoz A."/>
            <person name="McGill C.J."/>
            <person name="Rodriguez I.M."/>
            <person name="Rodriguez B."/>
            <person name="Murad R."/>
            <person name="Mortazavi A."/>
        </authorList>
    </citation>
    <scope>NUCLEOTIDE SEQUENCE [LARGE SCALE GENOMIC DNA]</scope>
    <source>
        <strain evidence="3 4">ALL</strain>
    </source>
</reference>